<name>A0A6J6YGF4_9ZZZZ</name>
<organism evidence="1">
    <name type="scientific">freshwater metagenome</name>
    <dbReference type="NCBI Taxonomy" id="449393"/>
    <lineage>
        <taxon>unclassified sequences</taxon>
        <taxon>metagenomes</taxon>
        <taxon>ecological metagenomes</taxon>
    </lineage>
</organism>
<reference evidence="1" key="1">
    <citation type="submission" date="2020-05" db="EMBL/GenBank/DDBJ databases">
        <authorList>
            <person name="Chiriac C."/>
            <person name="Salcher M."/>
            <person name="Ghai R."/>
            <person name="Kavagutti S V."/>
        </authorList>
    </citation>
    <scope>NUCLEOTIDE SEQUENCE</scope>
</reference>
<sequence length="100" mass="10679">MVTAISGAFAERQATWAAAPQLRIAVAALHPEWLAALILELNRAAFNPVTERTRVDLLGLARVRREMVAALQPAAADVNADAAAEDPLAADTRTRVRLAP</sequence>
<gene>
    <name evidence="1" type="ORF">UFOPK2992_01214</name>
</gene>
<proteinExistence type="predicted"/>
<dbReference type="AlphaFoldDB" id="A0A6J6YGF4"/>
<protein>
    <submittedName>
        <fullName evidence="1">Unannotated protein</fullName>
    </submittedName>
</protein>
<evidence type="ECO:0000313" key="1">
    <source>
        <dbReference type="EMBL" id="CAB4804637.1"/>
    </source>
</evidence>
<dbReference type="EMBL" id="CAFAAI010000213">
    <property type="protein sequence ID" value="CAB4804637.1"/>
    <property type="molecule type" value="Genomic_DNA"/>
</dbReference>
<accession>A0A6J6YGF4</accession>